<protein>
    <submittedName>
        <fullName evidence="1">Uncharacterized protein</fullName>
    </submittedName>
</protein>
<proteinExistence type="predicted"/>
<name>A0A8S5UGI2_9CAUD</name>
<evidence type="ECO:0000313" key="1">
    <source>
        <dbReference type="EMBL" id="DAF93589.1"/>
    </source>
</evidence>
<dbReference type="EMBL" id="BK016086">
    <property type="protein sequence ID" value="DAF93589.1"/>
    <property type="molecule type" value="Genomic_DNA"/>
</dbReference>
<accession>A0A8S5UGI2</accession>
<organism evidence="1">
    <name type="scientific">Myoviridae sp. ctshb19</name>
    <dbReference type="NCBI Taxonomy" id="2825194"/>
    <lineage>
        <taxon>Viruses</taxon>
        <taxon>Duplodnaviria</taxon>
        <taxon>Heunggongvirae</taxon>
        <taxon>Uroviricota</taxon>
        <taxon>Caudoviricetes</taxon>
    </lineage>
</organism>
<reference evidence="1" key="1">
    <citation type="journal article" date="2021" name="Proc. Natl. Acad. Sci. U.S.A.">
        <title>A Catalog of Tens of Thousands of Viruses from Human Metagenomes Reveals Hidden Associations with Chronic Diseases.</title>
        <authorList>
            <person name="Tisza M.J."/>
            <person name="Buck C.B."/>
        </authorList>
    </citation>
    <scope>NUCLEOTIDE SEQUENCE</scope>
    <source>
        <strain evidence="1">Ctshb19</strain>
    </source>
</reference>
<sequence>MQSYFTIVKHTEANRVTCKMARLIGFEPLPDGCFERVSETAIRCVYRPLQKVNGYPGICPETFDPYKNGNDCLMVAGYLNITLENIVVAGGTQAVRASNHEFETEVQTVNDSPFMFQHAKMARRAIMQIAEMFVKKHFDIDPSGTTTITREFQQAGA</sequence>